<dbReference type="InterPro" id="IPR003661">
    <property type="entry name" value="HisK_dim/P_dom"/>
</dbReference>
<keyword evidence="7 11" id="KW-0067">ATP-binding</keyword>
<dbReference type="CDD" id="cd00082">
    <property type="entry name" value="HisKA"/>
    <property type="match status" value="1"/>
</dbReference>
<dbReference type="PANTHER" id="PTHR43065:SF10">
    <property type="entry name" value="PEROXIDE STRESS-ACTIVATED HISTIDINE KINASE MAK3"/>
    <property type="match status" value="1"/>
</dbReference>
<dbReference type="Proteomes" id="UP000738431">
    <property type="component" value="Chromosome"/>
</dbReference>
<organism evidence="11 12">
    <name type="scientific">Actomonas aquatica</name>
    <dbReference type="NCBI Taxonomy" id="2866162"/>
    <lineage>
        <taxon>Bacteria</taxon>
        <taxon>Pseudomonadati</taxon>
        <taxon>Verrucomicrobiota</taxon>
        <taxon>Opitutia</taxon>
        <taxon>Opitutales</taxon>
        <taxon>Opitutaceae</taxon>
        <taxon>Actomonas</taxon>
    </lineage>
</organism>
<dbReference type="Pfam" id="PF00512">
    <property type="entry name" value="HisKA"/>
    <property type="match status" value="1"/>
</dbReference>
<dbReference type="GO" id="GO:0005524">
    <property type="term" value="F:ATP binding"/>
    <property type="evidence" value="ECO:0007669"/>
    <property type="project" value="UniProtKB-KW"/>
</dbReference>
<dbReference type="EC" id="2.7.13.3" evidence="2"/>
<dbReference type="InterPro" id="IPR004358">
    <property type="entry name" value="Sig_transdc_His_kin-like_C"/>
</dbReference>
<dbReference type="InterPro" id="IPR005467">
    <property type="entry name" value="His_kinase_dom"/>
</dbReference>
<evidence type="ECO:0000256" key="7">
    <source>
        <dbReference type="ARBA" id="ARBA00022840"/>
    </source>
</evidence>
<dbReference type="PROSITE" id="PS50109">
    <property type="entry name" value="HIS_KIN"/>
    <property type="match status" value="1"/>
</dbReference>
<dbReference type="PANTHER" id="PTHR43065">
    <property type="entry name" value="SENSOR HISTIDINE KINASE"/>
    <property type="match status" value="1"/>
</dbReference>
<dbReference type="Pfam" id="PF02518">
    <property type="entry name" value="HATPase_c"/>
    <property type="match status" value="1"/>
</dbReference>
<keyword evidence="9" id="KW-1133">Transmembrane helix</keyword>
<feature type="transmembrane region" description="Helical" evidence="9">
    <location>
        <begin position="253"/>
        <end position="272"/>
    </location>
</feature>
<comment type="catalytic activity">
    <reaction evidence="1">
        <text>ATP + protein L-histidine = ADP + protein N-phospho-L-histidine.</text>
        <dbReference type="EC" id="2.7.13.3"/>
    </reaction>
</comment>
<evidence type="ECO:0000256" key="2">
    <source>
        <dbReference type="ARBA" id="ARBA00012438"/>
    </source>
</evidence>
<dbReference type="SUPFAM" id="SSF55874">
    <property type="entry name" value="ATPase domain of HSP90 chaperone/DNA topoisomerase II/histidine kinase"/>
    <property type="match status" value="1"/>
</dbReference>
<keyword evidence="6" id="KW-0418">Kinase</keyword>
<evidence type="ECO:0000256" key="6">
    <source>
        <dbReference type="ARBA" id="ARBA00022777"/>
    </source>
</evidence>
<feature type="transmembrane region" description="Helical" evidence="9">
    <location>
        <begin position="126"/>
        <end position="143"/>
    </location>
</feature>
<dbReference type="SUPFAM" id="SSF47384">
    <property type="entry name" value="Homodimeric domain of signal transducing histidine kinase"/>
    <property type="match status" value="1"/>
</dbReference>
<dbReference type="SMART" id="SM00388">
    <property type="entry name" value="HisKA"/>
    <property type="match status" value="1"/>
</dbReference>
<keyword evidence="4" id="KW-0808">Transferase</keyword>
<evidence type="ECO:0000256" key="3">
    <source>
        <dbReference type="ARBA" id="ARBA00022553"/>
    </source>
</evidence>
<feature type="domain" description="Histidine kinase" evidence="10">
    <location>
        <begin position="447"/>
        <end position="660"/>
    </location>
</feature>
<evidence type="ECO:0000256" key="4">
    <source>
        <dbReference type="ARBA" id="ARBA00022679"/>
    </source>
</evidence>
<evidence type="ECO:0000313" key="11">
    <source>
        <dbReference type="EMBL" id="WRQ88780.1"/>
    </source>
</evidence>
<sequence length="663" mass="73895">MSFALFASLAVLGLGIAILWANPSRWTNRMVGLCSVNVAAWLGALHFTLLAEEGLPFLRLTTAIGAFVPFSAWMVQEVIAEAKYRLSRRLVLRALPWAMASTSLAVVCYTNWFIPSYSTNTERVYGGGYYFYIGATLLLYLLIGWRTFVRMRTLSGLPRLEMQVWLLGGCSASLCILALMAIRSVVQVSLSLQPVIVLVFYSWTAVAITTYRIFDARHIFLVALQRGLLWATCVTLAWLSWIVLSMFLTSSVAFAATVAIMLWFSFWLNGLLDRAFFHYPNAIQARMAAVRASQAEAKTESLIKKFCSILDGWGQSEHSLISLREGESFLIGEEEYHQDNPALKSLRSLKWVTPERLERERETEGRRLLKRCMREHGLGVLLWQEGGGAVLLVGVGVRATRRPVTFPEVNQLKELATIFQTGLSRTEMIEKAQSAQQLATVGLLGASVAHEIRNPLVSIKTFTQLMPKHYDDPTFRERFSRLIGQEVSRIDRLTEQLLDLASPKNFQPTQVDLHAVVRESVEVVMARADADVVTIEQDLTAEPDVVLSDSNGLKQVLLNLCFNAVQAQESRRDGVAVSVRITTRSRGDSVELEVSDNGPGIPPEARAQLFEPFHSTKSKGFGLGLTVCRDILSSLGSTIILDPYQPGKGATFRIQLPCPHRSY</sequence>
<feature type="transmembrane region" description="Helical" evidence="9">
    <location>
        <begin position="226"/>
        <end position="247"/>
    </location>
</feature>
<dbReference type="PRINTS" id="PR00344">
    <property type="entry name" value="BCTRLSENSOR"/>
</dbReference>
<feature type="transmembrane region" description="Helical" evidence="9">
    <location>
        <begin position="57"/>
        <end position="75"/>
    </location>
</feature>
<reference evidence="11 12" key="1">
    <citation type="submission" date="2023-12" db="EMBL/GenBank/DDBJ databases">
        <title>Description of an unclassified Opitutus bacterium of Verrucomicrobiota.</title>
        <authorList>
            <person name="Zhang D.-F."/>
        </authorList>
    </citation>
    <scope>NUCLEOTIDE SEQUENCE [LARGE SCALE GENOMIC DNA]</scope>
    <source>
        <strain evidence="11 12">WL0086</strain>
    </source>
</reference>
<keyword evidence="5" id="KW-0547">Nucleotide-binding</keyword>
<accession>A0ABZ1CAV3</accession>
<proteinExistence type="predicted"/>
<evidence type="ECO:0000259" key="10">
    <source>
        <dbReference type="PROSITE" id="PS50109"/>
    </source>
</evidence>
<evidence type="ECO:0000256" key="8">
    <source>
        <dbReference type="ARBA" id="ARBA00023012"/>
    </source>
</evidence>
<dbReference type="SMART" id="SM00387">
    <property type="entry name" value="HATPase_c"/>
    <property type="match status" value="1"/>
</dbReference>
<keyword evidence="3" id="KW-0597">Phosphoprotein</keyword>
<keyword evidence="8" id="KW-0902">Two-component regulatory system</keyword>
<gene>
    <name evidence="11" type="ORF">K1X11_005145</name>
</gene>
<feature type="transmembrane region" description="Helical" evidence="9">
    <location>
        <begin position="95"/>
        <end position="114"/>
    </location>
</feature>
<dbReference type="Gene3D" id="3.30.565.10">
    <property type="entry name" value="Histidine kinase-like ATPase, C-terminal domain"/>
    <property type="match status" value="1"/>
</dbReference>
<evidence type="ECO:0000256" key="1">
    <source>
        <dbReference type="ARBA" id="ARBA00000085"/>
    </source>
</evidence>
<keyword evidence="12" id="KW-1185">Reference proteome</keyword>
<evidence type="ECO:0000256" key="5">
    <source>
        <dbReference type="ARBA" id="ARBA00022741"/>
    </source>
</evidence>
<dbReference type="EMBL" id="CP139781">
    <property type="protein sequence ID" value="WRQ88780.1"/>
    <property type="molecule type" value="Genomic_DNA"/>
</dbReference>
<dbReference type="InterPro" id="IPR003594">
    <property type="entry name" value="HATPase_dom"/>
</dbReference>
<feature type="transmembrane region" description="Helical" evidence="9">
    <location>
        <begin position="192"/>
        <end position="214"/>
    </location>
</feature>
<keyword evidence="9" id="KW-0472">Membrane</keyword>
<dbReference type="InterPro" id="IPR036097">
    <property type="entry name" value="HisK_dim/P_sf"/>
</dbReference>
<name>A0ABZ1CAV3_9BACT</name>
<dbReference type="CDD" id="cd00075">
    <property type="entry name" value="HATPase"/>
    <property type="match status" value="1"/>
</dbReference>
<dbReference type="Gene3D" id="1.10.287.130">
    <property type="match status" value="1"/>
</dbReference>
<evidence type="ECO:0000313" key="12">
    <source>
        <dbReference type="Proteomes" id="UP000738431"/>
    </source>
</evidence>
<dbReference type="InterPro" id="IPR036890">
    <property type="entry name" value="HATPase_C_sf"/>
</dbReference>
<protein>
    <recommendedName>
        <fullName evidence="2">histidine kinase</fullName>
        <ecNumber evidence="2">2.7.13.3</ecNumber>
    </recommendedName>
</protein>
<evidence type="ECO:0000256" key="9">
    <source>
        <dbReference type="SAM" id="Phobius"/>
    </source>
</evidence>
<dbReference type="RefSeq" id="WP_221031878.1">
    <property type="nucleotide sequence ID" value="NZ_CP139781.1"/>
</dbReference>
<feature type="transmembrane region" description="Helical" evidence="9">
    <location>
        <begin position="164"/>
        <end position="186"/>
    </location>
</feature>
<keyword evidence="9" id="KW-0812">Transmembrane</keyword>